<dbReference type="GO" id="GO:0003700">
    <property type="term" value="F:DNA-binding transcription factor activity"/>
    <property type="evidence" value="ECO:0007669"/>
    <property type="project" value="InterPro"/>
</dbReference>
<dbReference type="Gene3D" id="1.10.10.10">
    <property type="entry name" value="Winged helix-like DNA-binding domain superfamily/Winged helix DNA-binding domain"/>
    <property type="match status" value="1"/>
</dbReference>
<gene>
    <name evidence="3" type="ORF">COI69_33185</name>
</gene>
<accession>A0A9X7DZT4</accession>
<dbReference type="AlphaFoldDB" id="A0A9X7DZT4"/>
<dbReference type="EMBL" id="NUUR01000178">
    <property type="protein sequence ID" value="PHG71094.1"/>
    <property type="molecule type" value="Genomic_DNA"/>
</dbReference>
<dbReference type="CDD" id="cd00090">
    <property type="entry name" value="HTH_ARSR"/>
    <property type="match status" value="1"/>
</dbReference>
<dbReference type="PRINTS" id="PR00778">
    <property type="entry name" value="HTHARSR"/>
</dbReference>
<sequence>MRKLFHPETNDIRLTTVLDALSDQIRIQIVREIAKRGEQSCGNVNIPIPKSTLSHHYKVLRESGITYTRVEGTQRFNSLRTDDLNKRFPGLLDAILQAAEPI</sequence>
<comment type="caution">
    <text evidence="3">The sequence shown here is derived from an EMBL/GenBank/DDBJ whole genome shotgun (WGS) entry which is preliminary data.</text>
</comment>
<dbReference type="RefSeq" id="WP_016083915.1">
    <property type="nucleotide sequence ID" value="NZ_NUQH01000049.1"/>
</dbReference>
<proteinExistence type="predicted"/>
<dbReference type="Proteomes" id="UP000225135">
    <property type="component" value="Unassembled WGS sequence"/>
</dbReference>
<protein>
    <submittedName>
        <fullName evidence="3">Transcriptional regulator</fullName>
    </submittedName>
</protein>
<keyword evidence="1" id="KW-0238">DNA-binding</keyword>
<evidence type="ECO:0000256" key="1">
    <source>
        <dbReference type="ARBA" id="ARBA00023125"/>
    </source>
</evidence>
<dbReference type="SMART" id="SM00418">
    <property type="entry name" value="HTH_ARSR"/>
    <property type="match status" value="1"/>
</dbReference>
<dbReference type="GO" id="GO:0003677">
    <property type="term" value="F:DNA binding"/>
    <property type="evidence" value="ECO:0007669"/>
    <property type="project" value="UniProtKB-KW"/>
</dbReference>
<dbReference type="FunFam" id="1.10.10.10:FF:000316">
    <property type="entry name" value="Transcriptional regulator, ArsR"/>
    <property type="match status" value="1"/>
</dbReference>
<evidence type="ECO:0000313" key="3">
    <source>
        <dbReference type="EMBL" id="PHG71094.1"/>
    </source>
</evidence>
<dbReference type="InterPro" id="IPR011991">
    <property type="entry name" value="ArsR-like_HTH"/>
</dbReference>
<dbReference type="InterPro" id="IPR036388">
    <property type="entry name" value="WH-like_DNA-bd_sf"/>
</dbReference>
<dbReference type="PROSITE" id="PS50987">
    <property type="entry name" value="HTH_ARSR_2"/>
    <property type="match status" value="1"/>
</dbReference>
<evidence type="ECO:0000313" key="4">
    <source>
        <dbReference type="Proteomes" id="UP000225135"/>
    </source>
</evidence>
<dbReference type="SUPFAM" id="SSF46785">
    <property type="entry name" value="Winged helix' DNA-binding domain"/>
    <property type="match status" value="1"/>
</dbReference>
<dbReference type="InterPro" id="IPR001845">
    <property type="entry name" value="HTH_ArsR_DNA-bd_dom"/>
</dbReference>
<dbReference type="InterPro" id="IPR036390">
    <property type="entry name" value="WH_DNA-bd_sf"/>
</dbReference>
<reference evidence="3 4" key="1">
    <citation type="submission" date="2017-09" db="EMBL/GenBank/DDBJ databases">
        <title>Large-scale bioinformatics analysis of Bacillus genomes uncovers conserved roles of natural products in bacterial physiology.</title>
        <authorList>
            <consortium name="Agbiome Team Llc"/>
            <person name="Bleich R.M."/>
            <person name="Grubbs K.J."/>
            <person name="Santa Maria K.C."/>
            <person name="Allen S.E."/>
            <person name="Farag S."/>
            <person name="Shank E.A."/>
            <person name="Bowers A."/>
        </authorList>
    </citation>
    <scope>NUCLEOTIDE SEQUENCE [LARGE SCALE GENOMIC DNA]</scope>
    <source>
        <strain evidence="3 4">AFS029792</strain>
    </source>
</reference>
<name>A0A9X7DZT4_BACCE</name>
<evidence type="ECO:0000259" key="2">
    <source>
        <dbReference type="PROSITE" id="PS50987"/>
    </source>
</evidence>
<organism evidence="3 4">
    <name type="scientific">Bacillus cereus</name>
    <dbReference type="NCBI Taxonomy" id="1396"/>
    <lineage>
        <taxon>Bacteria</taxon>
        <taxon>Bacillati</taxon>
        <taxon>Bacillota</taxon>
        <taxon>Bacilli</taxon>
        <taxon>Bacillales</taxon>
        <taxon>Bacillaceae</taxon>
        <taxon>Bacillus</taxon>
        <taxon>Bacillus cereus group</taxon>
    </lineage>
</organism>
<feature type="domain" description="HTH arsR-type" evidence="2">
    <location>
        <begin position="6"/>
        <end position="99"/>
    </location>
</feature>